<dbReference type="EMBL" id="CP103141">
    <property type="protein sequence ID" value="UVQ73163.1"/>
    <property type="molecule type" value="Genomic_DNA"/>
</dbReference>
<protein>
    <submittedName>
        <fullName evidence="2">Uncharacterized protein</fullName>
    </submittedName>
</protein>
<evidence type="ECO:0000313" key="3">
    <source>
        <dbReference type="EMBL" id="UVQ73163.1"/>
    </source>
</evidence>
<dbReference type="GeneID" id="69590267"/>
<evidence type="ECO:0000313" key="4">
    <source>
        <dbReference type="Proteomes" id="UP000095606"/>
    </source>
</evidence>
<dbReference type="Proteomes" id="UP001060104">
    <property type="component" value="Chromosome"/>
</dbReference>
<accession>A0A174GVG1</accession>
<dbReference type="AlphaFoldDB" id="A0A3E5GLM8"/>
<evidence type="ECO:0000313" key="2">
    <source>
        <dbReference type="EMBL" id="CUO64515.1"/>
    </source>
</evidence>
<accession>A0A3E5GLM8</accession>
<dbReference type="RefSeq" id="WP_055268894.1">
    <property type="nucleotide sequence ID" value="NZ_CABMFH010000002.1"/>
</dbReference>
<keyword evidence="1" id="KW-1133">Transmembrane helix</keyword>
<reference evidence="2 4" key="1">
    <citation type="submission" date="2015-09" db="EMBL/GenBank/DDBJ databases">
        <authorList>
            <consortium name="Pathogen Informatics"/>
        </authorList>
    </citation>
    <scope>NUCLEOTIDE SEQUENCE [LARGE SCALE GENOMIC DNA]</scope>
    <source>
        <strain evidence="2 4">2789STDY5834846</strain>
    </source>
</reference>
<evidence type="ECO:0000256" key="1">
    <source>
        <dbReference type="SAM" id="Phobius"/>
    </source>
</evidence>
<reference evidence="3" key="2">
    <citation type="submission" date="2022-08" db="EMBL/GenBank/DDBJ databases">
        <title>Genome Sequencing of Bacteroides fragilis Group Isolates with Nanopore Technology.</title>
        <authorList>
            <person name="Tisza M.J."/>
            <person name="Smith D."/>
            <person name="Dekker J.P."/>
        </authorList>
    </citation>
    <scope>NUCLEOTIDE SEQUENCE</scope>
    <source>
        <strain evidence="3">BFG-527</strain>
    </source>
</reference>
<name>A0A3E5GLM8_9BACE</name>
<proteinExistence type="predicted"/>
<sequence>MNDYINFISLGIAFCSLVIVTSVFLHCRKIEKKCNYYMAKSIREQDSLVKELERIRVEKEMMEKVLKAELSEAVRATIENKETGERMTDPMTHTPRIDITYFI</sequence>
<evidence type="ECO:0000313" key="5">
    <source>
        <dbReference type="Proteomes" id="UP001060104"/>
    </source>
</evidence>
<keyword evidence="1" id="KW-0472">Membrane</keyword>
<keyword evidence="1" id="KW-0812">Transmembrane</keyword>
<gene>
    <name evidence="2" type="ORF">ERS852461_00781</name>
    <name evidence="3" type="ORF">NXY30_19255</name>
</gene>
<keyword evidence="5" id="KW-1185">Reference proteome</keyword>
<dbReference type="EMBL" id="CZAE01000002">
    <property type="protein sequence ID" value="CUO64515.1"/>
    <property type="molecule type" value="Genomic_DNA"/>
</dbReference>
<organism evidence="2 4">
    <name type="scientific">Bacteroides faecis</name>
    <dbReference type="NCBI Taxonomy" id="674529"/>
    <lineage>
        <taxon>Bacteria</taxon>
        <taxon>Pseudomonadati</taxon>
        <taxon>Bacteroidota</taxon>
        <taxon>Bacteroidia</taxon>
        <taxon>Bacteroidales</taxon>
        <taxon>Bacteroidaceae</taxon>
        <taxon>Bacteroides</taxon>
    </lineage>
</organism>
<dbReference type="Proteomes" id="UP000095606">
    <property type="component" value="Unassembled WGS sequence"/>
</dbReference>
<feature type="transmembrane region" description="Helical" evidence="1">
    <location>
        <begin position="6"/>
        <end position="25"/>
    </location>
</feature>